<evidence type="ECO:0000313" key="2">
    <source>
        <dbReference type="Proteomes" id="UP000499080"/>
    </source>
</evidence>
<accession>A0A4Y2QNM1</accession>
<dbReference type="Proteomes" id="UP000499080">
    <property type="component" value="Unassembled WGS sequence"/>
</dbReference>
<keyword evidence="2" id="KW-1185">Reference proteome</keyword>
<dbReference type="AlphaFoldDB" id="A0A4Y2QNM1"/>
<reference evidence="1 2" key="1">
    <citation type="journal article" date="2019" name="Sci. Rep.">
        <title>Orb-weaving spider Araneus ventricosus genome elucidates the spidroin gene catalogue.</title>
        <authorList>
            <person name="Kono N."/>
            <person name="Nakamura H."/>
            <person name="Ohtoshi R."/>
            <person name="Moran D.A.P."/>
            <person name="Shinohara A."/>
            <person name="Yoshida Y."/>
            <person name="Fujiwara M."/>
            <person name="Mori M."/>
            <person name="Tomita M."/>
            <person name="Arakawa K."/>
        </authorList>
    </citation>
    <scope>NUCLEOTIDE SEQUENCE [LARGE SCALE GENOMIC DNA]</scope>
</reference>
<comment type="caution">
    <text evidence="1">The sequence shown here is derived from an EMBL/GenBank/DDBJ whole genome shotgun (WGS) entry which is preliminary data.</text>
</comment>
<name>A0A4Y2QNM1_ARAVE</name>
<dbReference type="EMBL" id="BGPR01014359">
    <property type="protein sequence ID" value="GBN64878.1"/>
    <property type="molecule type" value="Genomic_DNA"/>
</dbReference>
<evidence type="ECO:0000313" key="1">
    <source>
        <dbReference type="EMBL" id="GBN64878.1"/>
    </source>
</evidence>
<feature type="non-terminal residue" evidence="1">
    <location>
        <position position="77"/>
    </location>
</feature>
<gene>
    <name evidence="1" type="ORF">AVEN_226133_1</name>
</gene>
<protein>
    <submittedName>
        <fullName evidence="1">Uncharacterized protein</fullName>
    </submittedName>
</protein>
<organism evidence="1 2">
    <name type="scientific">Araneus ventricosus</name>
    <name type="common">Orbweaver spider</name>
    <name type="synonym">Epeira ventricosa</name>
    <dbReference type="NCBI Taxonomy" id="182803"/>
    <lineage>
        <taxon>Eukaryota</taxon>
        <taxon>Metazoa</taxon>
        <taxon>Ecdysozoa</taxon>
        <taxon>Arthropoda</taxon>
        <taxon>Chelicerata</taxon>
        <taxon>Arachnida</taxon>
        <taxon>Araneae</taxon>
        <taxon>Araneomorphae</taxon>
        <taxon>Entelegynae</taxon>
        <taxon>Araneoidea</taxon>
        <taxon>Araneidae</taxon>
        <taxon>Araneus</taxon>
    </lineage>
</organism>
<sequence>MHRNLVEVYVSKRKERVVIRFLNVKVCQLLISIVIWPKTTGPSRRSVAKSFDFNAKTCQLLRSIATWWKLGKHDEFV</sequence>
<proteinExistence type="predicted"/>